<dbReference type="eggNOG" id="COG1765">
    <property type="taxonomic scope" value="Bacteria"/>
</dbReference>
<dbReference type="ESTHER" id="9prot-k9hd25">
    <property type="family name" value="Est-OsmC"/>
</dbReference>
<dbReference type="STRING" id="1238182.C882_1012"/>
<evidence type="ECO:0000313" key="3">
    <source>
        <dbReference type="Proteomes" id="UP000009881"/>
    </source>
</evidence>
<dbReference type="SUPFAM" id="SSF53474">
    <property type="entry name" value="alpha/beta-Hydrolases"/>
    <property type="match status" value="1"/>
</dbReference>
<name>K9HD25_9PROT</name>
<dbReference type="PATRIC" id="fig|1238182.3.peg.3226"/>
<accession>K9HD25</accession>
<feature type="domain" description="AB hydrolase-1" evidence="1">
    <location>
        <begin position="33"/>
        <end position="233"/>
    </location>
</feature>
<gene>
    <name evidence="2" type="ORF">C882_1012</name>
</gene>
<dbReference type="eggNOG" id="COG1073">
    <property type="taxonomic scope" value="Bacteria"/>
</dbReference>
<dbReference type="Pfam" id="PF02566">
    <property type="entry name" value="OsmC"/>
    <property type="match status" value="1"/>
</dbReference>
<protein>
    <recommendedName>
        <fullName evidence="1">AB hydrolase-1 domain-containing protein</fullName>
    </recommendedName>
</protein>
<dbReference type="EMBL" id="ANHY01000016">
    <property type="protein sequence ID" value="EKV28438.1"/>
    <property type="molecule type" value="Genomic_DNA"/>
</dbReference>
<dbReference type="AlphaFoldDB" id="K9HD25"/>
<dbReference type="Pfam" id="PF12697">
    <property type="entry name" value="Abhydrolase_6"/>
    <property type="match status" value="1"/>
</dbReference>
<reference evidence="2 3" key="1">
    <citation type="journal article" date="2013" name="Genome Announc.">
        <title>Draft Genome Sequence of an Alphaproteobacterium, Caenispirillum salinarum AK4(T), Isolated from a Solar Saltern.</title>
        <authorList>
            <person name="Khatri I."/>
            <person name="Singh A."/>
            <person name="Korpole S."/>
            <person name="Pinnaka A.K."/>
            <person name="Subramanian S."/>
        </authorList>
    </citation>
    <scope>NUCLEOTIDE SEQUENCE [LARGE SCALE GENOMIC DNA]</scope>
    <source>
        <strain evidence="2 3">AK4</strain>
    </source>
</reference>
<evidence type="ECO:0000259" key="1">
    <source>
        <dbReference type="Pfam" id="PF12697"/>
    </source>
</evidence>
<dbReference type="InterPro" id="IPR000073">
    <property type="entry name" value="AB_hydrolase_1"/>
</dbReference>
<dbReference type="RefSeq" id="WP_009541668.1">
    <property type="nucleotide sequence ID" value="NZ_ANHY01000016.1"/>
</dbReference>
<dbReference type="InterPro" id="IPR015946">
    <property type="entry name" value="KH_dom-like_a/b"/>
</dbReference>
<dbReference type="Proteomes" id="UP000009881">
    <property type="component" value="Unassembled WGS sequence"/>
</dbReference>
<dbReference type="OrthoDB" id="9789573at2"/>
<dbReference type="FunFam" id="3.40.50.1820:FF:000487">
    <property type="entry name" value="Dienelactone hydrolase"/>
    <property type="match status" value="1"/>
</dbReference>
<dbReference type="PANTHER" id="PTHR39624">
    <property type="entry name" value="PROTEIN INVOLVED IN RIMO-MEDIATED BETA-METHYLTHIOLATION OF RIBOSOMAL PROTEIN S12 YCAO"/>
    <property type="match status" value="1"/>
</dbReference>
<dbReference type="Gene3D" id="3.40.50.1820">
    <property type="entry name" value="alpha/beta hydrolase"/>
    <property type="match status" value="1"/>
</dbReference>
<proteinExistence type="predicted"/>
<dbReference type="Gene3D" id="3.30.300.20">
    <property type="match status" value="1"/>
</dbReference>
<dbReference type="InterPro" id="IPR029058">
    <property type="entry name" value="AB_hydrolase_fold"/>
</dbReference>
<keyword evidence="3" id="KW-1185">Reference proteome</keyword>
<evidence type="ECO:0000313" key="2">
    <source>
        <dbReference type="EMBL" id="EKV28438.1"/>
    </source>
</evidence>
<dbReference type="PANTHER" id="PTHR39624:SF2">
    <property type="entry name" value="OSMC-LIKE PROTEIN"/>
    <property type="match status" value="1"/>
</dbReference>
<organism evidence="2 3">
    <name type="scientific">Caenispirillum salinarum AK4</name>
    <dbReference type="NCBI Taxonomy" id="1238182"/>
    <lineage>
        <taxon>Bacteria</taxon>
        <taxon>Pseudomonadati</taxon>
        <taxon>Pseudomonadota</taxon>
        <taxon>Alphaproteobacteria</taxon>
        <taxon>Rhodospirillales</taxon>
        <taxon>Novispirillaceae</taxon>
        <taxon>Caenispirillum</taxon>
    </lineage>
</organism>
<sequence>MPTSEKMSFKSRDGHTLDARLDLPEGEARAWALFAHCFTCSKDVFAASRISRALAARGVGVLRFDFTGLGASEGEFENTDFTSNVADLEAACAHMADQGRPISLLVGHSLGGAAVLAAAPRVESVSAVTTINAPCGPGHLSHLFTAHEDEIRENGHAEVSIGGRPFTITRDFLDDIEEHKLLDGIAHMKKALLIFHAPRDETVGIDNATRIFTSARHPKSFVSLDDADHLLTRREDAVYVADVIAAWAGRYISEHQEQRDEPRAERDKPVGPRNVIVEETGRGKFQQAIQIGPSHHLIADEPVTVGGNDSGPGPYDFLLAGLGACTSMTIRLYAAHKKIPLERVSVRLAHEKRHVEDCERCGENGGKLDHIERWVLLEGDLDEATRTRLLEIADRCPVHRTLHEEIRISTHFEEP</sequence>
<dbReference type="SUPFAM" id="SSF82784">
    <property type="entry name" value="OsmC-like"/>
    <property type="match status" value="1"/>
</dbReference>
<dbReference type="InterPro" id="IPR003718">
    <property type="entry name" value="OsmC/Ohr_fam"/>
</dbReference>
<dbReference type="InterPro" id="IPR036102">
    <property type="entry name" value="OsmC/Ohrsf"/>
</dbReference>
<comment type="caution">
    <text evidence="2">The sequence shown here is derived from an EMBL/GenBank/DDBJ whole genome shotgun (WGS) entry which is preliminary data.</text>
</comment>